<sequence>MTLMTNSLSICAVAFLAYCVYFDRKRRSDPNFKAKLKQKRLAAKRSKDNDDDLDVPIFTSNEEKQAYFVNQIKKAEMMLQSGEYEKAVIHFAKAGVVSGSKKEFFDMIQKNLPSPLFSMTAQCYAVINQRYLKKMMESSIFAAVESRPSNVNALQFKDSGLE</sequence>
<dbReference type="GO" id="GO:0030943">
    <property type="term" value="F:mitochondrion targeting sequence binding"/>
    <property type="evidence" value="ECO:0007669"/>
    <property type="project" value="TreeGrafter"/>
</dbReference>
<dbReference type="GO" id="GO:0016031">
    <property type="term" value="P:tRNA import into mitochondrion"/>
    <property type="evidence" value="ECO:0007669"/>
    <property type="project" value="TreeGrafter"/>
</dbReference>
<evidence type="ECO:0000256" key="5">
    <source>
        <dbReference type="ARBA" id="ARBA00022787"/>
    </source>
</evidence>
<keyword evidence="5 10" id="KW-1000">Mitochondrion outer membrane</keyword>
<keyword evidence="3" id="KW-0813">Transport</keyword>
<dbReference type="PIRSF" id="PIRSF037707">
    <property type="entry name" value="MAS20_rcpt"/>
    <property type="match status" value="1"/>
</dbReference>
<dbReference type="PANTHER" id="PTHR12430:SF0">
    <property type="entry name" value="TRANSLOCASE OF OUTER MITOCHONDRIAL MEMBRANE 20"/>
    <property type="match status" value="1"/>
</dbReference>
<reference evidence="11" key="3">
    <citation type="submission" date="2020-01" db="EMBL/GenBank/DDBJ databases">
        <authorList>
            <person name="Korhonen P.K.K."/>
            <person name="Guangxu M.G."/>
            <person name="Wang T.W."/>
            <person name="Stroehlein A.J.S."/>
            <person name="Young N.D."/>
            <person name="Ang C.-S.A."/>
            <person name="Fernando D.W.F."/>
            <person name="Lu H.L."/>
            <person name="Taylor S.T."/>
            <person name="Ehtesham M.E.M."/>
            <person name="Najaraj S.H.N."/>
            <person name="Harsha G.H.G."/>
            <person name="Madugundu A.M."/>
            <person name="Renuse S.R."/>
            <person name="Holt D.H."/>
            <person name="Pandey A.P."/>
            <person name="Papenfuss A.P."/>
            <person name="Gasser R.B.G."/>
            <person name="Fischer K.F."/>
        </authorList>
    </citation>
    <scope>NUCLEOTIDE SEQUENCE</scope>
    <source>
        <strain evidence="11">SSS_KF_BRIS2020</strain>
    </source>
</reference>
<dbReference type="PANTHER" id="PTHR12430">
    <property type="entry name" value="MITOCHONDRIAL IMPORT RECEPTOR SUBUNIT TOM20"/>
    <property type="match status" value="1"/>
</dbReference>
<keyword evidence="14" id="KW-1185">Reference proteome</keyword>
<dbReference type="GO" id="GO:0006886">
    <property type="term" value="P:intracellular protein transport"/>
    <property type="evidence" value="ECO:0007669"/>
    <property type="project" value="InterPro"/>
</dbReference>
<organism evidence="12 15">
    <name type="scientific">Sarcoptes scabiei</name>
    <name type="common">Itch mite</name>
    <name type="synonym">Acarus scabiei</name>
    <dbReference type="NCBI Taxonomy" id="52283"/>
    <lineage>
        <taxon>Eukaryota</taxon>
        <taxon>Metazoa</taxon>
        <taxon>Ecdysozoa</taxon>
        <taxon>Arthropoda</taxon>
        <taxon>Chelicerata</taxon>
        <taxon>Arachnida</taxon>
        <taxon>Acari</taxon>
        <taxon>Acariformes</taxon>
        <taxon>Sarcoptiformes</taxon>
        <taxon>Astigmata</taxon>
        <taxon>Psoroptidia</taxon>
        <taxon>Sarcoptoidea</taxon>
        <taxon>Sarcoptidae</taxon>
        <taxon>Sarcoptinae</taxon>
        <taxon>Sarcoptes</taxon>
    </lineage>
</organism>
<dbReference type="Proteomes" id="UP000616769">
    <property type="component" value="Unassembled WGS sequence"/>
</dbReference>
<evidence type="ECO:0000256" key="1">
    <source>
        <dbReference type="ARBA" id="ARBA00004572"/>
    </source>
</evidence>
<dbReference type="EnsemblMetazoa" id="SSS_1645s_mrna">
    <property type="protein sequence ID" value="KAF7487746.1"/>
    <property type="gene ID" value="SSS_1645"/>
</dbReference>
<dbReference type="EMBL" id="JXLN01012232">
    <property type="protein sequence ID" value="KPM08231.1"/>
    <property type="molecule type" value="Genomic_DNA"/>
</dbReference>
<evidence type="ECO:0000313" key="11">
    <source>
        <dbReference type="EMBL" id="KAF7487746.1"/>
    </source>
</evidence>
<reference evidence="13" key="4">
    <citation type="submission" date="2022-06" db="UniProtKB">
        <authorList>
            <consortium name="EnsemblMetazoa"/>
        </authorList>
    </citation>
    <scope>IDENTIFICATION</scope>
</reference>
<dbReference type="GO" id="GO:0005742">
    <property type="term" value="C:mitochondrial outer membrane translocase complex"/>
    <property type="evidence" value="ECO:0007669"/>
    <property type="project" value="UniProtKB-UniRule"/>
</dbReference>
<evidence type="ECO:0000256" key="7">
    <source>
        <dbReference type="ARBA" id="ARBA00022989"/>
    </source>
</evidence>
<reference evidence="14" key="2">
    <citation type="journal article" date="2020" name="PLoS Negl. Trop. Dis.">
        <title>High-quality nuclear genome for Sarcoptes scabiei-A critical resource for a neglected parasite.</title>
        <authorList>
            <person name="Korhonen P.K."/>
            <person name="Gasser R.B."/>
            <person name="Ma G."/>
            <person name="Wang T."/>
            <person name="Stroehlein A.J."/>
            <person name="Young N.D."/>
            <person name="Ang C.S."/>
            <person name="Fernando D.D."/>
            <person name="Lu H.C."/>
            <person name="Taylor S."/>
            <person name="Reynolds S.L."/>
            <person name="Mofiz E."/>
            <person name="Najaraj S.H."/>
            <person name="Gowda H."/>
            <person name="Madugundu A."/>
            <person name="Renuse S."/>
            <person name="Holt D."/>
            <person name="Pandey A."/>
            <person name="Papenfuss A.T."/>
            <person name="Fischer K."/>
        </authorList>
    </citation>
    <scope>NUCLEOTIDE SEQUENCE [LARGE SCALE GENOMIC DNA]</scope>
</reference>
<dbReference type="Pfam" id="PF02064">
    <property type="entry name" value="MAS20"/>
    <property type="match status" value="1"/>
</dbReference>
<protein>
    <submittedName>
        <fullName evidence="11">Mitochondrial import receptor subunit TOM20 -like protein</fullName>
    </submittedName>
    <submittedName>
        <fullName evidence="12">Mitochondrial import receptor subunit TOM20-like protein</fullName>
    </submittedName>
</protein>
<dbReference type="InterPro" id="IPR022422">
    <property type="entry name" value="MAS20_rcpt_metazoan"/>
</dbReference>
<evidence type="ECO:0000256" key="9">
    <source>
        <dbReference type="ARBA" id="ARBA00023136"/>
    </source>
</evidence>
<evidence type="ECO:0000256" key="10">
    <source>
        <dbReference type="PIRNR" id="PIRNR037707"/>
    </source>
</evidence>
<evidence type="ECO:0000256" key="2">
    <source>
        <dbReference type="ARBA" id="ARBA00005792"/>
    </source>
</evidence>
<dbReference type="Gene3D" id="1.20.960.10">
    <property type="entry name" value="Mitochondrial outer membrane translocase complex, subunit Tom20 domain"/>
    <property type="match status" value="1"/>
</dbReference>
<dbReference type="OrthoDB" id="2154253at2759"/>
<name>A0A132AB63_SARSC</name>
<dbReference type="SUPFAM" id="SSF47157">
    <property type="entry name" value="Mitochondrial import receptor subunit Tom20"/>
    <property type="match status" value="1"/>
</dbReference>
<evidence type="ECO:0000256" key="8">
    <source>
        <dbReference type="ARBA" id="ARBA00023128"/>
    </source>
</evidence>
<dbReference type="PRINTS" id="PR01989">
    <property type="entry name" value="EUOM20RECPTR"/>
</dbReference>
<evidence type="ECO:0000256" key="3">
    <source>
        <dbReference type="ARBA" id="ARBA00022448"/>
    </source>
</evidence>
<evidence type="ECO:0000313" key="14">
    <source>
        <dbReference type="Proteomes" id="UP000070412"/>
    </source>
</evidence>
<accession>A0A132AB63</accession>
<dbReference type="PRINTS" id="PR00351">
    <property type="entry name" value="OM20RECEPTOR"/>
</dbReference>
<keyword evidence="8 10" id="KW-0496">Mitochondrion</keyword>
<evidence type="ECO:0000256" key="4">
    <source>
        <dbReference type="ARBA" id="ARBA00022692"/>
    </source>
</evidence>
<keyword evidence="12" id="KW-0675">Receptor</keyword>
<gene>
    <name evidence="12" type="ORF">QR98_0067460</name>
    <name evidence="11" type="ORF">SSS_1645</name>
</gene>
<dbReference type="VEuPathDB" id="VectorBase:SSCA003577"/>
<dbReference type="Proteomes" id="UP000070412">
    <property type="component" value="Unassembled WGS sequence"/>
</dbReference>
<evidence type="ECO:0000256" key="6">
    <source>
        <dbReference type="ARBA" id="ARBA00022927"/>
    </source>
</evidence>
<comment type="subcellular location">
    <subcellularLocation>
        <location evidence="1">Mitochondrion outer membrane</location>
        <topology evidence="1">Single-pass membrane protein</topology>
    </subcellularLocation>
</comment>
<dbReference type="AlphaFoldDB" id="A0A132AB63"/>
<dbReference type="GO" id="GO:0030150">
    <property type="term" value="P:protein import into mitochondrial matrix"/>
    <property type="evidence" value="ECO:0007669"/>
    <property type="project" value="TreeGrafter"/>
</dbReference>
<keyword evidence="4" id="KW-0812">Transmembrane</keyword>
<comment type="similarity">
    <text evidence="2 10">Belongs to the Tom20 family.</text>
</comment>
<dbReference type="OMA" id="MQEIHKG"/>
<proteinExistence type="inferred from homology"/>
<keyword evidence="7" id="KW-1133">Transmembrane helix</keyword>
<dbReference type="InterPro" id="IPR002056">
    <property type="entry name" value="MAS20"/>
</dbReference>
<dbReference type="GO" id="GO:0008320">
    <property type="term" value="F:protein transmembrane transporter activity"/>
    <property type="evidence" value="ECO:0007669"/>
    <property type="project" value="TreeGrafter"/>
</dbReference>
<reference evidence="12 15" key="1">
    <citation type="journal article" date="2015" name="Parasit. Vectors">
        <title>Draft genome of the scabies mite.</title>
        <authorList>
            <person name="Rider S.D.Jr."/>
            <person name="Morgan M.S."/>
            <person name="Arlian L.G."/>
        </authorList>
    </citation>
    <scope>NUCLEOTIDE SEQUENCE [LARGE SCALE GENOMIC DNA]</scope>
    <source>
        <strain evidence="12">Arlian Lab</strain>
    </source>
</reference>
<keyword evidence="6" id="KW-0653">Protein transport</keyword>
<evidence type="ECO:0000313" key="13">
    <source>
        <dbReference type="EnsemblMetazoa" id="KAF7487746.1"/>
    </source>
</evidence>
<dbReference type="GO" id="GO:0006605">
    <property type="term" value="P:protein targeting"/>
    <property type="evidence" value="ECO:0007669"/>
    <property type="project" value="InterPro"/>
</dbReference>
<keyword evidence="9 10" id="KW-0472">Membrane</keyword>
<evidence type="ECO:0000313" key="15">
    <source>
        <dbReference type="Proteomes" id="UP000616769"/>
    </source>
</evidence>
<evidence type="ECO:0000313" key="12">
    <source>
        <dbReference type="EMBL" id="KPM08231.1"/>
    </source>
</evidence>
<dbReference type="EMBL" id="WVUK01000066">
    <property type="protein sequence ID" value="KAF7487746.1"/>
    <property type="molecule type" value="Genomic_DNA"/>
</dbReference>
<dbReference type="InterPro" id="IPR023392">
    <property type="entry name" value="Tom20_dom_sf"/>
</dbReference>